<reference evidence="6 7" key="1">
    <citation type="submission" date="2018-03" db="EMBL/GenBank/DDBJ databases">
        <title>Genomic Encyclopedia of Archaeal and Bacterial Type Strains, Phase II (KMG-II): from individual species to whole genera.</title>
        <authorList>
            <person name="Goeker M."/>
        </authorList>
    </citation>
    <scope>NUCLEOTIDE SEQUENCE [LARGE SCALE GENOMIC DNA]</scope>
    <source>
        <strain evidence="6 7">DSM 19711</strain>
    </source>
</reference>
<dbReference type="Gene3D" id="1.10.10.10">
    <property type="entry name" value="Winged helix-like DNA-binding domain superfamily/Winged helix DNA-binding domain"/>
    <property type="match status" value="1"/>
</dbReference>
<dbReference type="Gene3D" id="3.40.190.290">
    <property type="match status" value="1"/>
</dbReference>
<dbReference type="FunFam" id="1.10.10.10:FF:000001">
    <property type="entry name" value="LysR family transcriptional regulator"/>
    <property type="match status" value="1"/>
</dbReference>
<dbReference type="PROSITE" id="PS50931">
    <property type="entry name" value="HTH_LYSR"/>
    <property type="match status" value="1"/>
</dbReference>
<feature type="domain" description="HTH lysR-type" evidence="5">
    <location>
        <begin position="1"/>
        <end position="58"/>
    </location>
</feature>
<gene>
    <name evidence="6" type="ORF">CLV37_10389</name>
</gene>
<evidence type="ECO:0000256" key="1">
    <source>
        <dbReference type="ARBA" id="ARBA00009437"/>
    </source>
</evidence>
<accession>A0A2T0R687</accession>
<keyword evidence="2" id="KW-0805">Transcription regulation</keyword>
<dbReference type="Pfam" id="PF00126">
    <property type="entry name" value="HTH_1"/>
    <property type="match status" value="1"/>
</dbReference>
<name>A0A2T0R687_9ACTN</name>
<dbReference type="AlphaFoldDB" id="A0A2T0R687"/>
<dbReference type="InterPro" id="IPR050950">
    <property type="entry name" value="HTH-type_LysR_regulators"/>
</dbReference>
<dbReference type="InterPro" id="IPR036390">
    <property type="entry name" value="WH_DNA-bd_sf"/>
</dbReference>
<evidence type="ECO:0000256" key="4">
    <source>
        <dbReference type="ARBA" id="ARBA00023163"/>
    </source>
</evidence>
<dbReference type="EMBL" id="PVZF01000003">
    <property type="protein sequence ID" value="PRY16658.1"/>
    <property type="molecule type" value="Genomic_DNA"/>
</dbReference>
<dbReference type="OrthoDB" id="3181812at2"/>
<dbReference type="PANTHER" id="PTHR30419">
    <property type="entry name" value="HTH-TYPE TRANSCRIPTIONAL REGULATOR YBHD"/>
    <property type="match status" value="1"/>
</dbReference>
<evidence type="ECO:0000256" key="2">
    <source>
        <dbReference type="ARBA" id="ARBA00023015"/>
    </source>
</evidence>
<comment type="similarity">
    <text evidence="1">Belongs to the LysR transcriptional regulatory family.</text>
</comment>
<dbReference type="PRINTS" id="PR00039">
    <property type="entry name" value="HTHLYSR"/>
</dbReference>
<evidence type="ECO:0000256" key="3">
    <source>
        <dbReference type="ARBA" id="ARBA00023125"/>
    </source>
</evidence>
<dbReference type="GO" id="GO:0003700">
    <property type="term" value="F:DNA-binding transcription factor activity"/>
    <property type="evidence" value="ECO:0007669"/>
    <property type="project" value="InterPro"/>
</dbReference>
<dbReference type="InterPro" id="IPR036388">
    <property type="entry name" value="WH-like_DNA-bd_sf"/>
</dbReference>
<dbReference type="GO" id="GO:0003677">
    <property type="term" value="F:DNA binding"/>
    <property type="evidence" value="ECO:0007669"/>
    <property type="project" value="UniProtKB-KW"/>
</dbReference>
<evidence type="ECO:0000259" key="5">
    <source>
        <dbReference type="PROSITE" id="PS50931"/>
    </source>
</evidence>
<protein>
    <submittedName>
        <fullName evidence="6">DNA-binding transcriptional LysR family regulator</fullName>
    </submittedName>
</protein>
<dbReference type="SUPFAM" id="SSF46785">
    <property type="entry name" value="Winged helix' DNA-binding domain"/>
    <property type="match status" value="1"/>
</dbReference>
<dbReference type="InterPro" id="IPR000847">
    <property type="entry name" value="LysR_HTH_N"/>
</dbReference>
<dbReference type="Pfam" id="PF03466">
    <property type="entry name" value="LysR_substrate"/>
    <property type="match status" value="1"/>
</dbReference>
<keyword evidence="3 6" id="KW-0238">DNA-binding</keyword>
<keyword evidence="7" id="KW-1185">Reference proteome</keyword>
<dbReference type="InterPro" id="IPR005119">
    <property type="entry name" value="LysR_subst-bd"/>
</dbReference>
<evidence type="ECO:0000313" key="6">
    <source>
        <dbReference type="EMBL" id="PRY16658.1"/>
    </source>
</evidence>
<sequence>MDLRALEHFVAVVDEGGFTRAAQRLLVAQPGVSAQIRNLERELGQTLFERHARGATLTAAGEAALPHARAALAAAAAVGDSVAELSGLLRGTLRLGMLLSSNGMQMPALLRRFRDQAPAVDVTIVEDDAANLLAAVREGTLDVAWTATAATAPEGLQSRRVSDEPLSALVVPGHRWTRRRTVPLAELCTEPLLVVPRGGGIRTVLDTACAEHGLDLRVELEANSPVLLAALAREGLGIAVVPSSYAATAEGLHALRIVRPDLVGRVQVVWRAENPSPATRAFAALVRRAGW</sequence>
<comment type="caution">
    <text evidence="6">The sequence shown here is derived from an EMBL/GenBank/DDBJ whole genome shotgun (WGS) entry which is preliminary data.</text>
</comment>
<keyword evidence="4" id="KW-0804">Transcription</keyword>
<proteinExistence type="inferred from homology"/>
<organism evidence="6 7">
    <name type="scientific">Kineococcus rhizosphaerae</name>
    <dbReference type="NCBI Taxonomy" id="559628"/>
    <lineage>
        <taxon>Bacteria</taxon>
        <taxon>Bacillati</taxon>
        <taxon>Actinomycetota</taxon>
        <taxon>Actinomycetes</taxon>
        <taxon>Kineosporiales</taxon>
        <taxon>Kineosporiaceae</taxon>
        <taxon>Kineococcus</taxon>
    </lineage>
</organism>
<dbReference type="Proteomes" id="UP000238083">
    <property type="component" value="Unassembled WGS sequence"/>
</dbReference>
<dbReference type="RefSeq" id="WP_106208802.1">
    <property type="nucleotide sequence ID" value="NZ_PVZF01000003.1"/>
</dbReference>
<dbReference type="SUPFAM" id="SSF53850">
    <property type="entry name" value="Periplasmic binding protein-like II"/>
    <property type="match status" value="1"/>
</dbReference>
<dbReference type="GO" id="GO:0005829">
    <property type="term" value="C:cytosol"/>
    <property type="evidence" value="ECO:0007669"/>
    <property type="project" value="TreeGrafter"/>
</dbReference>
<evidence type="ECO:0000313" key="7">
    <source>
        <dbReference type="Proteomes" id="UP000238083"/>
    </source>
</evidence>